<sequence>MNKRILSLFVLGAAFFSVQAQQDKGGISSEMLDQIRQSYQGTSADKALRNAIGNNDIRKLALNQENMTGMDTHFSIRVDSKGITDQKSSGRCWLFTGLNVMRAKAIAKYGLGSFEFSESYPFFYDQLEKANLFLQGVIDTREKPMDDKMVEWLFRNPLSDGGTFTGVADIVGKYGLVPKDIMPETNSSENTARMANLVSLKLREFGLQLRDQFSKGAKAAALEKSKVEMLGTIYRMLVLNLGVPPTEFTWTRYDAGGKPVETEKHTPMTFLKKYGDENLIGNYVMLMNDPSREYYKCYEIDFDRHRYDGKNWTYVNLPVEEIKAMAIASLKDSTMMYFSCDVGKFLHSERGLLDVNNYDYESLMGTTFGMDKKQRIQTFASGSSHAMTLMAVDLDKNGKPVKWMVENSWGAASGYQGHLIMTDKWFDEYMFRLVVETKFTTPKVQEILKQKPIRLPAWDPMFAPEE</sequence>
<dbReference type="Pfam" id="PF03051">
    <property type="entry name" value="Peptidase_C1_2"/>
    <property type="match status" value="1"/>
</dbReference>
<keyword evidence="2 4" id="KW-0378">Hydrolase</keyword>
<feature type="active site" evidence="5">
    <location>
        <position position="407"/>
    </location>
</feature>
<evidence type="ECO:0000256" key="6">
    <source>
        <dbReference type="SAM" id="SignalP"/>
    </source>
</evidence>
<evidence type="ECO:0000256" key="2">
    <source>
        <dbReference type="ARBA" id="ARBA00022801"/>
    </source>
</evidence>
<proteinExistence type="inferred from homology"/>
<dbReference type="InterPro" id="IPR000169">
    <property type="entry name" value="Pept_cys_AS"/>
</dbReference>
<comment type="similarity">
    <text evidence="4">Belongs to the peptidase C1 family.</text>
</comment>
<dbReference type="GO" id="GO:0043418">
    <property type="term" value="P:homocysteine catabolic process"/>
    <property type="evidence" value="ECO:0007669"/>
    <property type="project" value="TreeGrafter"/>
</dbReference>
<dbReference type="GO" id="GO:0006508">
    <property type="term" value="P:proteolysis"/>
    <property type="evidence" value="ECO:0007669"/>
    <property type="project" value="UniProtKB-KW"/>
</dbReference>
<dbReference type="EMBL" id="VWMK01000006">
    <property type="protein sequence ID" value="KAA3766917.1"/>
    <property type="molecule type" value="Genomic_DNA"/>
</dbReference>
<name>A0A7J4XKK8_9BACE</name>
<feature type="active site" evidence="5">
    <location>
        <position position="385"/>
    </location>
</feature>
<evidence type="ECO:0000256" key="3">
    <source>
        <dbReference type="ARBA" id="ARBA00022807"/>
    </source>
</evidence>
<dbReference type="RefSeq" id="WP_025819028.1">
    <property type="nucleotide sequence ID" value="NZ_CABKSE010000002.1"/>
</dbReference>
<dbReference type="GO" id="GO:0070005">
    <property type="term" value="F:cysteine-type aminopeptidase activity"/>
    <property type="evidence" value="ECO:0007669"/>
    <property type="project" value="InterPro"/>
</dbReference>
<feature type="active site" evidence="5">
    <location>
        <position position="92"/>
    </location>
</feature>
<keyword evidence="3 4" id="KW-0788">Thiol protease</keyword>
<reference evidence="7 8" key="1">
    <citation type="journal article" date="2019" name="Nat. Med.">
        <title>A library of human gut bacterial isolates paired with longitudinal multiomics data enables mechanistic microbiome research.</title>
        <authorList>
            <person name="Poyet M."/>
            <person name="Groussin M."/>
            <person name="Gibbons S.M."/>
            <person name="Avila-Pacheco J."/>
            <person name="Jiang X."/>
            <person name="Kearney S.M."/>
            <person name="Perrotta A.R."/>
            <person name="Berdy B."/>
            <person name="Zhao S."/>
            <person name="Lieberman T.D."/>
            <person name="Swanson P.K."/>
            <person name="Smith M."/>
            <person name="Roesemann S."/>
            <person name="Alexander J.E."/>
            <person name="Rich S.A."/>
            <person name="Livny J."/>
            <person name="Vlamakis H."/>
            <person name="Clish C."/>
            <person name="Bullock K."/>
            <person name="Deik A."/>
            <person name="Scott J."/>
            <person name="Pierce K.A."/>
            <person name="Xavier R.J."/>
            <person name="Alm E.J."/>
        </authorList>
    </citation>
    <scope>NUCLEOTIDE SEQUENCE [LARGE SCALE GENOMIC DNA]</scope>
    <source>
        <strain evidence="7 8">BIOML-A10</strain>
    </source>
</reference>
<evidence type="ECO:0000256" key="1">
    <source>
        <dbReference type="ARBA" id="ARBA00022670"/>
    </source>
</evidence>
<dbReference type="Proteomes" id="UP000422221">
    <property type="component" value="Unassembled WGS sequence"/>
</dbReference>
<organism evidence="7 8">
    <name type="scientific">Bacteroides salyersiae</name>
    <dbReference type="NCBI Taxonomy" id="291644"/>
    <lineage>
        <taxon>Bacteria</taxon>
        <taxon>Pseudomonadati</taxon>
        <taxon>Bacteroidota</taxon>
        <taxon>Bacteroidia</taxon>
        <taxon>Bacteroidales</taxon>
        <taxon>Bacteroidaceae</taxon>
        <taxon>Bacteroides</taxon>
    </lineage>
</organism>
<dbReference type="SUPFAM" id="SSF54001">
    <property type="entry name" value="Cysteine proteinases"/>
    <property type="match status" value="1"/>
</dbReference>
<dbReference type="GO" id="GO:0009636">
    <property type="term" value="P:response to toxic substance"/>
    <property type="evidence" value="ECO:0007669"/>
    <property type="project" value="TreeGrafter"/>
</dbReference>
<dbReference type="CDD" id="cd00585">
    <property type="entry name" value="Peptidase_C1B"/>
    <property type="match status" value="1"/>
</dbReference>
<keyword evidence="4" id="KW-0031">Aminopeptidase</keyword>
<dbReference type="PROSITE" id="PS00139">
    <property type="entry name" value="THIOL_PROTEASE_CYS"/>
    <property type="match status" value="1"/>
</dbReference>
<dbReference type="PANTHER" id="PTHR10363">
    <property type="entry name" value="BLEOMYCIN HYDROLASE"/>
    <property type="match status" value="1"/>
</dbReference>
<dbReference type="AlphaFoldDB" id="A0A7J4XKK8"/>
<dbReference type="GO" id="GO:0005737">
    <property type="term" value="C:cytoplasm"/>
    <property type="evidence" value="ECO:0007669"/>
    <property type="project" value="TreeGrafter"/>
</dbReference>
<protein>
    <recommendedName>
        <fullName evidence="4">Aminopeptidase</fullName>
    </recommendedName>
</protein>
<dbReference type="PANTHER" id="PTHR10363:SF2">
    <property type="entry name" value="BLEOMYCIN HYDROLASE"/>
    <property type="match status" value="1"/>
</dbReference>
<evidence type="ECO:0000256" key="5">
    <source>
        <dbReference type="PIRSR" id="PIRSR005700-1"/>
    </source>
</evidence>
<feature type="signal peptide" evidence="6">
    <location>
        <begin position="1"/>
        <end position="20"/>
    </location>
</feature>
<dbReference type="InterPro" id="IPR038765">
    <property type="entry name" value="Papain-like_cys_pep_sf"/>
</dbReference>
<keyword evidence="1 4" id="KW-0645">Protease</keyword>
<comment type="caution">
    <text evidence="7">The sequence shown here is derived from an EMBL/GenBank/DDBJ whole genome shotgun (WGS) entry which is preliminary data.</text>
</comment>
<gene>
    <name evidence="7" type="ORF">F3F73_08580</name>
</gene>
<feature type="chain" id="PRO_5029650160" description="Aminopeptidase" evidence="6">
    <location>
        <begin position="21"/>
        <end position="466"/>
    </location>
</feature>
<accession>A0A7J4XKK8</accession>
<dbReference type="Gene3D" id="3.90.70.10">
    <property type="entry name" value="Cysteine proteinases"/>
    <property type="match status" value="1"/>
</dbReference>
<keyword evidence="6" id="KW-0732">Signal</keyword>
<dbReference type="InterPro" id="IPR004134">
    <property type="entry name" value="Peptidase_C1B"/>
</dbReference>
<dbReference type="PIRSF" id="PIRSF005700">
    <property type="entry name" value="PepC"/>
    <property type="match status" value="1"/>
</dbReference>
<evidence type="ECO:0000313" key="8">
    <source>
        <dbReference type="Proteomes" id="UP000422221"/>
    </source>
</evidence>
<evidence type="ECO:0000256" key="4">
    <source>
        <dbReference type="PIRNR" id="PIRNR005700"/>
    </source>
</evidence>
<evidence type="ECO:0000313" key="7">
    <source>
        <dbReference type="EMBL" id="KAA3766917.1"/>
    </source>
</evidence>